<dbReference type="KEGG" id="olu:OSTLU_30382"/>
<keyword evidence="7 9" id="KW-0496">Mitochondrion</keyword>
<evidence type="ECO:0000256" key="4">
    <source>
        <dbReference type="ARBA" id="ARBA00022792"/>
    </source>
</evidence>
<evidence type="ECO:0000256" key="8">
    <source>
        <dbReference type="ARBA" id="ARBA00023136"/>
    </source>
</evidence>
<feature type="region of interest" description="Disordered" evidence="10">
    <location>
        <begin position="1"/>
        <end position="43"/>
    </location>
</feature>
<dbReference type="InterPro" id="IPR038552">
    <property type="entry name" value="Tim21_IMS_sf"/>
</dbReference>
<evidence type="ECO:0000256" key="3">
    <source>
        <dbReference type="ARBA" id="ARBA00022692"/>
    </source>
</evidence>
<organism evidence="11 12">
    <name type="scientific">Ostreococcus lucimarinus (strain CCE9901)</name>
    <dbReference type="NCBI Taxonomy" id="436017"/>
    <lineage>
        <taxon>Eukaryota</taxon>
        <taxon>Viridiplantae</taxon>
        <taxon>Chlorophyta</taxon>
        <taxon>Mamiellophyceae</taxon>
        <taxon>Mamiellales</taxon>
        <taxon>Bathycoccaceae</taxon>
        <taxon>Ostreococcus</taxon>
    </lineage>
</organism>
<dbReference type="Pfam" id="PF08294">
    <property type="entry name" value="TIM21"/>
    <property type="match status" value="1"/>
</dbReference>
<dbReference type="InterPro" id="IPR013261">
    <property type="entry name" value="Tim21"/>
</dbReference>
<keyword evidence="5" id="KW-0809">Transit peptide</keyword>
<keyword evidence="3 9" id="KW-0812">Transmembrane</keyword>
<dbReference type="OMA" id="DKWIPEK"/>
<keyword evidence="9" id="KW-0813">Transport</keyword>
<dbReference type="Gramene" id="ABO94847">
    <property type="protein sequence ID" value="ABO94847"/>
    <property type="gene ID" value="OSTLU_30382"/>
</dbReference>
<accession>A4RTU0</accession>
<dbReference type="EMBL" id="CP000583">
    <property type="protein sequence ID" value="ABO94847.1"/>
    <property type="molecule type" value="Genomic_DNA"/>
</dbReference>
<evidence type="ECO:0000256" key="6">
    <source>
        <dbReference type="ARBA" id="ARBA00022989"/>
    </source>
</evidence>
<proteinExistence type="inferred from homology"/>
<dbReference type="Gene3D" id="3.10.450.320">
    <property type="entry name" value="Mitochondrial import inner membrane translocase subunit Tim21"/>
    <property type="match status" value="1"/>
</dbReference>
<dbReference type="AlphaFoldDB" id="A4RTU0"/>
<evidence type="ECO:0000256" key="7">
    <source>
        <dbReference type="ARBA" id="ARBA00023128"/>
    </source>
</evidence>
<evidence type="ECO:0000256" key="9">
    <source>
        <dbReference type="RuleBase" id="RU367142"/>
    </source>
</evidence>
<name>A4RTU0_OSTLU</name>
<evidence type="ECO:0000313" key="12">
    <source>
        <dbReference type="Proteomes" id="UP000001568"/>
    </source>
</evidence>
<evidence type="ECO:0000256" key="5">
    <source>
        <dbReference type="ARBA" id="ARBA00022946"/>
    </source>
</evidence>
<dbReference type="eggNOG" id="KOG4836">
    <property type="taxonomic scope" value="Eukaryota"/>
</dbReference>
<keyword evidence="9" id="KW-0811">Translocation</keyword>
<reference evidence="11 12" key="1">
    <citation type="journal article" date="2007" name="Proc. Natl. Acad. Sci. U.S.A.">
        <title>The tiny eukaryote Ostreococcus provides genomic insights into the paradox of plankton speciation.</title>
        <authorList>
            <person name="Palenik B."/>
            <person name="Grimwood J."/>
            <person name="Aerts A."/>
            <person name="Rouze P."/>
            <person name="Salamov A."/>
            <person name="Putnam N."/>
            <person name="Dupont C."/>
            <person name="Jorgensen R."/>
            <person name="Derelle E."/>
            <person name="Rombauts S."/>
            <person name="Zhou K."/>
            <person name="Otillar R."/>
            <person name="Merchant S.S."/>
            <person name="Podell S."/>
            <person name="Gaasterland T."/>
            <person name="Napoli C."/>
            <person name="Gendler K."/>
            <person name="Manuell A."/>
            <person name="Tai V."/>
            <person name="Vallon O."/>
            <person name="Piganeau G."/>
            <person name="Jancek S."/>
            <person name="Heijde M."/>
            <person name="Jabbari K."/>
            <person name="Bowler C."/>
            <person name="Lohr M."/>
            <person name="Robbens S."/>
            <person name="Werner G."/>
            <person name="Dubchak I."/>
            <person name="Pazour G.J."/>
            <person name="Ren Q."/>
            <person name="Paulsen I."/>
            <person name="Delwiche C."/>
            <person name="Schmutz J."/>
            <person name="Rokhsar D."/>
            <person name="Van de Peer Y."/>
            <person name="Moreau H."/>
            <person name="Grigoriev I.V."/>
        </authorList>
    </citation>
    <scope>NUCLEOTIDE SEQUENCE [LARGE SCALE GENOMIC DNA]</scope>
    <source>
        <strain evidence="11 12">CCE9901</strain>
    </source>
</reference>
<evidence type="ECO:0000256" key="10">
    <source>
        <dbReference type="SAM" id="MobiDB-lite"/>
    </source>
</evidence>
<dbReference type="PANTHER" id="PTHR13032">
    <property type="entry name" value="MITOCHONDRIAL IMPORT INNER MEMBRANE TRANSLOCASE SUBUNIT TIM21"/>
    <property type="match status" value="1"/>
</dbReference>
<keyword evidence="6 9" id="KW-1133">Transmembrane helix</keyword>
<sequence>MSRDRAYATRRGTKSSSSADEAASGTRGDLASTPESGRYDEITDKWIPEKPVSVVEGASYGAVGLIGLGIAAGAVWYGASELLVTPREQKVFNAAMDKLHDDVRVTVALGSPMTGYGSESRSRSARHRIAHRVVIDERGRERLRVQFHARGARGSAVVHAEAGLDESTGKWEFQYIIVDVQGANPTRIHVVSPQAQPRRLVAL</sequence>
<dbReference type="PANTHER" id="PTHR13032:SF6">
    <property type="entry name" value="MITOCHONDRIAL IMPORT INNER MEMBRANE TRANSLOCASE SUBUNIT TIM21"/>
    <property type="match status" value="1"/>
</dbReference>
<evidence type="ECO:0000256" key="2">
    <source>
        <dbReference type="ARBA" id="ARBA00010867"/>
    </source>
</evidence>
<gene>
    <name evidence="11" type="ORF">OSTLU_30382</name>
</gene>
<keyword evidence="8 9" id="KW-0472">Membrane</keyword>
<keyword evidence="12" id="KW-1185">Reference proteome</keyword>
<dbReference type="Proteomes" id="UP000001568">
    <property type="component" value="Chromosome 3"/>
</dbReference>
<comment type="subcellular location">
    <subcellularLocation>
        <location evidence="1 9">Mitochondrion inner membrane</location>
        <topology evidence="1 9">Single-pass membrane protein</topology>
    </subcellularLocation>
</comment>
<dbReference type="STRING" id="436017.A4RTU0"/>
<comment type="similarity">
    <text evidence="2 9">Belongs to the TIM21 family.</text>
</comment>
<dbReference type="GO" id="GO:0030150">
    <property type="term" value="P:protein import into mitochondrial matrix"/>
    <property type="evidence" value="ECO:0007669"/>
    <property type="project" value="UniProtKB-UniRule"/>
</dbReference>
<evidence type="ECO:0000313" key="11">
    <source>
        <dbReference type="EMBL" id="ABO94847.1"/>
    </source>
</evidence>
<keyword evidence="4 9" id="KW-0999">Mitochondrion inner membrane</keyword>
<comment type="subunit">
    <text evidence="9">Component of the TIM23 complex.</text>
</comment>
<feature type="transmembrane region" description="Helical" evidence="9">
    <location>
        <begin position="58"/>
        <end position="79"/>
    </location>
</feature>
<comment type="function">
    <text evidence="9">Essential component of the TIM23 complex, a complex that mediates the translocation of transit peptide-containing proteins across the mitochondrial inner membrane.</text>
</comment>
<dbReference type="GO" id="GO:0005744">
    <property type="term" value="C:TIM23 mitochondrial import inner membrane translocase complex"/>
    <property type="evidence" value="ECO:0007669"/>
    <property type="project" value="UniProtKB-UniRule"/>
</dbReference>
<protein>
    <recommendedName>
        <fullName evidence="9">Mitochondrial import inner membrane translocase subunit Tim21</fullName>
    </recommendedName>
</protein>
<dbReference type="GeneID" id="5000664"/>
<evidence type="ECO:0000256" key="1">
    <source>
        <dbReference type="ARBA" id="ARBA00004434"/>
    </source>
</evidence>
<keyword evidence="9" id="KW-0653">Protein transport</keyword>
<dbReference type="OrthoDB" id="436405at2759"/>
<dbReference type="HOGENOM" id="CLU_069478_2_1_1"/>
<dbReference type="RefSeq" id="XP_001416554.1">
    <property type="nucleotide sequence ID" value="XM_001416517.1"/>
</dbReference>
<dbReference type="FunFam" id="3.10.450.320:FF:000002">
    <property type="entry name" value="Mitochondrial import inner membrane translocase subunit tim21"/>
    <property type="match status" value="1"/>
</dbReference>